<evidence type="ECO:0000313" key="5">
    <source>
        <dbReference type="EMBL" id="HIU29073.1"/>
    </source>
</evidence>
<feature type="domain" description="Bacterial bifunctional deaminase-reductase C-terminal" evidence="4">
    <location>
        <begin position="4"/>
        <end position="210"/>
    </location>
</feature>
<name>A0A9D1I8A5_9CLOT</name>
<dbReference type="PANTHER" id="PTHR38011">
    <property type="entry name" value="DIHYDROFOLATE REDUCTASE FAMILY PROTEIN (AFU_ORTHOLOGUE AFUA_8G06820)"/>
    <property type="match status" value="1"/>
</dbReference>
<sequence>MDRPFVVCHMLTSLDGKIDGEFFSAPEALPARTEYAALRSFYHCQATLYGTTTLLRCYAEGTVSVSPEHAETYPKEDYVNKESLGTGHFIVSVDPEGVLKWSSNVLAKKGRPAAHIIEALTERAAPSYLCYLRRLGISYVFAGKARLDCALLLQKLRAYFDIRRLMLAGGGTMNWSFLQEELIDELSLVIAPVADGNTTSVSILERSDLLPPHKPVAFTLKEAKPLDGDSLWLRYSAAPHERKGEGS</sequence>
<gene>
    <name evidence="5" type="ORF">IAD50_02125</name>
</gene>
<evidence type="ECO:0000313" key="6">
    <source>
        <dbReference type="Proteomes" id="UP000824089"/>
    </source>
</evidence>
<dbReference type="InterPro" id="IPR002734">
    <property type="entry name" value="RibDG_C"/>
</dbReference>
<evidence type="ECO:0000259" key="4">
    <source>
        <dbReference type="Pfam" id="PF01872"/>
    </source>
</evidence>
<dbReference type="GO" id="GO:0008703">
    <property type="term" value="F:5-amino-6-(5-phosphoribosylamino)uracil reductase activity"/>
    <property type="evidence" value="ECO:0007669"/>
    <property type="project" value="InterPro"/>
</dbReference>
<dbReference type="Proteomes" id="UP000824089">
    <property type="component" value="Unassembled WGS sequence"/>
</dbReference>
<comment type="caution">
    <text evidence="5">The sequence shown here is derived from an EMBL/GenBank/DDBJ whole genome shotgun (WGS) entry which is preliminary data.</text>
</comment>
<evidence type="ECO:0000256" key="1">
    <source>
        <dbReference type="ARBA" id="ARBA00005104"/>
    </source>
</evidence>
<evidence type="ECO:0000256" key="3">
    <source>
        <dbReference type="ARBA" id="ARBA00023002"/>
    </source>
</evidence>
<proteinExistence type="predicted"/>
<dbReference type="EMBL" id="DVMM01000040">
    <property type="protein sequence ID" value="HIU29073.1"/>
    <property type="molecule type" value="Genomic_DNA"/>
</dbReference>
<dbReference type="GO" id="GO:0009231">
    <property type="term" value="P:riboflavin biosynthetic process"/>
    <property type="evidence" value="ECO:0007669"/>
    <property type="project" value="InterPro"/>
</dbReference>
<reference evidence="5" key="1">
    <citation type="submission" date="2020-10" db="EMBL/GenBank/DDBJ databases">
        <authorList>
            <person name="Gilroy R."/>
        </authorList>
    </citation>
    <scope>NUCLEOTIDE SEQUENCE</scope>
    <source>
        <strain evidence="5">CHK195-4489</strain>
    </source>
</reference>
<reference evidence="5" key="2">
    <citation type="journal article" date="2021" name="PeerJ">
        <title>Extensive microbial diversity within the chicken gut microbiome revealed by metagenomics and culture.</title>
        <authorList>
            <person name="Gilroy R."/>
            <person name="Ravi A."/>
            <person name="Getino M."/>
            <person name="Pursley I."/>
            <person name="Horton D.L."/>
            <person name="Alikhan N.F."/>
            <person name="Baker D."/>
            <person name="Gharbi K."/>
            <person name="Hall N."/>
            <person name="Watson M."/>
            <person name="Adriaenssens E.M."/>
            <person name="Foster-Nyarko E."/>
            <person name="Jarju S."/>
            <person name="Secka A."/>
            <person name="Antonio M."/>
            <person name="Oren A."/>
            <person name="Chaudhuri R.R."/>
            <person name="La Ragione R."/>
            <person name="Hildebrand F."/>
            <person name="Pallen M.J."/>
        </authorList>
    </citation>
    <scope>NUCLEOTIDE SEQUENCE</scope>
    <source>
        <strain evidence="5">CHK195-4489</strain>
    </source>
</reference>
<accession>A0A9D1I8A5</accession>
<evidence type="ECO:0000256" key="2">
    <source>
        <dbReference type="ARBA" id="ARBA00022857"/>
    </source>
</evidence>
<dbReference type="SUPFAM" id="SSF53597">
    <property type="entry name" value="Dihydrofolate reductase-like"/>
    <property type="match status" value="1"/>
</dbReference>
<dbReference type="PANTHER" id="PTHR38011:SF7">
    <property type="entry name" value="2,5-DIAMINO-6-RIBOSYLAMINO-4(3H)-PYRIMIDINONE 5'-PHOSPHATE REDUCTASE"/>
    <property type="match status" value="1"/>
</dbReference>
<dbReference type="InterPro" id="IPR024072">
    <property type="entry name" value="DHFR-like_dom_sf"/>
</dbReference>
<keyword evidence="2" id="KW-0521">NADP</keyword>
<dbReference type="InterPro" id="IPR050765">
    <property type="entry name" value="Riboflavin_Biosynth_HTPR"/>
</dbReference>
<comment type="pathway">
    <text evidence="1">Cofactor biosynthesis; riboflavin biosynthesis.</text>
</comment>
<dbReference type="AlphaFoldDB" id="A0A9D1I8A5"/>
<dbReference type="Pfam" id="PF01872">
    <property type="entry name" value="RibD_C"/>
    <property type="match status" value="1"/>
</dbReference>
<protein>
    <submittedName>
        <fullName evidence="5">RibD family protein</fullName>
    </submittedName>
</protein>
<keyword evidence="3" id="KW-0560">Oxidoreductase</keyword>
<dbReference type="Gene3D" id="3.40.430.10">
    <property type="entry name" value="Dihydrofolate Reductase, subunit A"/>
    <property type="match status" value="1"/>
</dbReference>
<organism evidence="5 6">
    <name type="scientific">Candidatus Egerieisoma faecipullorum</name>
    <dbReference type="NCBI Taxonomy" id="2840963"/>
    <lineage>
        <taxon>Bacteria</taxon>
        <taxon>Bacillati</taxon>
        <taxon>Bacillota</taxon>
        <taxon>Clostridia</taxon>
        <taxon>Eubacteriales</taxon>
        <taxon>Clostridiaceae</taxon>
        <taxon>Clostridiaceae incertae sedis</taxon>
        <taxon>Candidatus Egerieisoma</taxon>
    </lineage>
</organism>